<sequence>MIPAESQSSARLDLPYLQAGQMQKHVTLNEALTRLDALVQCAVVSRSISEQPAAPDDGALYILPDGATGAAWSAMTPGALARFEAGGWTAIAPPPGLRAFVADEQRLVVFGEDGWIEVGGSPDRLDDLQGLGVGTASDETNAFAAKLNSALWTARTEGEGGTGDLRSVLNKTDEAKTLSLLFQSGWSGRAEIGLIGDDDLVLKVSPDGVVWREAVRIDRQTGRLGFPVMDALLRPATQDVLTAFETPPGRVRAFLIDDLISALEAAGVWARLSALYVTAAHDEQAGRLNLKTPGLYDLTPMNGPAFTADLGWSGDGVDAWVDTGLSASALADGGTGLAAGVWVAANPSPGTSQFPLGPVDGDETLSMAISPTTGNFSARVGTGALAVFGAAPAVTGHFCVSRTGTTHVSGYHDGVLIGAPASAFTGYAGGSTGLLRRLGNFHNGTLAAAWLGQDLDAGQVAALHGALAAYLGQAGVV</sequence>
<dbReference type="AlphaFoldDB" id="A0A8E0KM56"/>
<organism evidence="1 2">
    <name type="scientific">Brevundimonas abyssalis TAR-001</name>
    <dbReference type="NCBI Taxonomy" id="1391729"/>
    <lineage>
        <taxon>Bacteria</taxon>
        <taxon>Pseudomonadati</taxon>
        <taxon>Pseudomonadota</taxon>
        <taxon>Alphaproteobacteria</taxon>
        <taxon>Caulobacterales</taxon>
        <taxon>Caulobacteraceae</taxon>
        <taxon>Brevundimonas</taxon>
    </lineage>
</organism>
<protein>
    <recommendedName>
        <fullName evidence="3">DUF2793 domain-containing protein</fullName>
    </recommendedName>
</protein>
<proteinExistence type="predicted"/>
<keyword evidence="2" id="KW-1185">Reference proteome</keyword>
<dbReference type="RefSeq" id="WP_021697078.1">
    <property type="nucleotide sequence ID" value="NZ_BATC01000015.1"/>
</dbReference>
<evidence type="ECO:0000313" key="1">
    <source>
        <dbReference type="EMBL" id="GAD58982.1"/>
    </source>
</evidence>
<gene>
    <name evidence="1" type="ORF">MBEBAB_1232</name>
</gene>
<dbReference type="Proteomes" id="UP000016569">
    <property type="component" value="Unassembled WGS sequence"/>
</dbReference>
<comment type="caution">
    <text evidence="1">The sequence shown here is derived from an EMBL/GenBank/DDBJ whole genome shotgun (WGS) entry which is preliminary data.</text>
</comment>
<dbReference type="Pfam" id="PF10983">
    <property type="entry name" value="DUF2793"/>
    <property type="match status" value="1"/>
</dbReference>
<reference evidence="2" key="1">
    <citation type="journal article" date="2013" name="Genome Announc.">
        <title>Draft Genome Sequence of the Dimorphic Prosthecate Bacterium Brevundimonas abyssalis TAR-001T.</title>
        <authorList>
            <person name="Tsubouchi T."/>
            <person name="Nishi S."/>
            <person name="Usui K."/>
            <person name="Shimane Y."/>
            <person name="Takaki Y."/>
            <person name="Maruyama T."/>
            <person name="Hatada Y."/>
        </authorList>
    </citation>
    <scope>NUCLEOTIDE SEQUENCE [LARGE SCALE GENOMIC DNA]</scope>
    <source>
        <strain evidence="2">TAR-001</strain>
    </source>
</reference>
<name>A0A8E0KM56_9CAUL</name>
<evidence type="ECO:0000313" key="2">
    <source>
        <dbReference type="Proteomes" id="UP000016569"/>
    </source>
</evidence>
<accession>A0A8E0KM56</accession>
<evidence type="ECO:0008006" key="3">
    <source>
        <dbReference type="Google" id="ProtNLM"/>
    </source>
</evidence>
<dbReference type="EMBL" id="BATC01000015">
    <property type="protein sequence ID" value="GAD58982.1"/>
    <property type="molecule type" value="Genomic_DNA"/>
</dbReference>
<dbReference type="InterPro" id="IPR021251">
    <property type="entry name" value="DUF2793"/>
</dbReference>
<dbReference type="OrthoDB" id="564699at2"/>